<dbReference type="PANTHER" id="PTHR45952:SF4">
    <property type="entry name" value="ALUMINUM INDUCED PROTEIN WITH YGL AND LRDR MOTIFS"/>
    <property type="match status" value="1"/>
</dbReference>
<dbReference type="EMBL" id="JALJOU010000039">
    <property type="protein sequence ID" value="KAK9832751.1"/>
    <property type="molecule type" value="Genomic_DNA"/>
</dbReference>
<gene>
    <name evidence="2" type="ORF">WJX81_008373</name>
</gene>
<dbReference type="InterPro" id="IPR029055">
    <property type="entry name" value="Ntn_hydrolases_N"/>
</dbReference>
<comment type="caution">
    <text evidence="2">The sequence shown here is derived from an EMBL/GenBank/DDBJ whole genome shotgun (WGS) entry which is preliminary data.</text>
</comment>
<dbReference type="InterPro" id="IPR017932">
    <property type="entry name" value="GATase_2_dom"/>
</dbReference>
<dbReference type="Gene3D" id="3.60.20.10">
    <property type="entry name" value="Glutamine Phosphoribosylpyrophosphate, subunit 1, domain 1"/>
    <property type="match status" value="1"/>
</dbReference>
<dbReference type="PANTHER" id="PTHR45952">
    <property type="entry name" value="ALUMINUM INDUCED PROTEIN WITH YGL AND LRDR MOTIFS"/>
    <property type="match status" value="1"/>
</dbReference>
<dbReference type="Proteomes" id="UP001445335">
    <property type="component" value="Unassembled WGS sequence"/>
</dbReference>
<accession>A0AAW1RHJ1</accession>
<keyword evidence="3" id="KW-1185">Reference proteome</keyword>
<dbReference type="InterPro" id="IPR024286">
    <property type="entry name" value="DUF3700"/>
</dbReference>
<organism evidence="2 3">
    <name type="scientific">Elliptochloris bilobata</name>
    <dbReference type="NCBI Taxonomy" id="381761"/>
    <lineage>
        <taxon>Eukaryota</taxon>
        <taxon>Viridiplantae</taxon>
        <taxon>Chlorophyta</taxon>
        <taxon>core chlorophytes</taxon>
        <taxon>Trebouxiophyceae</taxon>
        <taxon>Trebouxiophyceae incertae sedis</taxon>
        <taxon>Elliptochloris clade</taxon>
        <taxon>Elliptochloris</taxon>
    </lineage>
</organism>
<dbReference type="SMART" id="SM01172">
    <property type="entry name" value="DUF3700"/>
    <property type="match status" value="1"/>
</dbReference>
<proteinExistence type="predicted"/>
<evidence type="ECO:0000313" key="2">
    <source>
        <dbReference type="EMBL" id="KAK9832751.1"/>
    </source>
</evidence>
<evidence type="ECO:0000313" key="3">
    <source>
        <dbReference type="Proteomes" id="UP001445335"/>
    </source>
</evidence>
<sequence length="289" mass="31538">MGYHVLAVFSGTTARPPVGLESPLAAASHRGNSFFDVDHKELERKVSETLDDAHYAAKPNRKVVRSADGENGFSMEVGPYVSYANRNGVSAVFSGEISSWPGVDMVQVTHDAFVRGENEGANHNDAAWLLDFYSTFADDIDADCTDHALSALSQVDGRFAFIVYDELQRRVWAARDRAGAQPLYWGASPDGRFMLGSDPIDLAACDPTPTAFPAGTLYASEGRQRVCSPGERGWVIAGETWPGQLLSFLRDPINTSRWRDVKAIPRLTSQGSMCGAVYRVASERAIPIF</sequence>
<protein>
    <recommendedName>
        <fullName evidence="1">Glutamine amidotransferase type-2 domain-containing protein</fullName>
    </recommendedName>
</protein>
<dbReference type="AlphaFoldDB" id="A0AAW1RHJ1"/>
<dbReference type="Pfam" id="PF12481">
    <property type="entry name" value="DUF3700"/>
    <property type="match status" value="1"/>
</dbReference>
<dbReference type="SUPFAM" id="SSF56235">
    <property type="entry name" value="N-terminal nucleophile aminohydrolases (Ntn hydrolases)"/>
    <property type="match status" value="1"/>
</dbReference>
<dbReference type="PROSITE" id="PS51278">
    <property type="entry name" value="GATASE_TYPE_2"/>
    <property type="match status" value="1"/>
</dbReference>
<name>A0AAW1RHJ1_9CHLO</name>
<evidence type="ECO:0000259" key="1">
    <source>
        <dbReference type="PROSITE" id="PS51278"/>
    </source>
</evidence>
<reference evidence="2 3" key="1">
    <citation type="journal article" date="2024" name="Nat. Commun.">
        <title>Phylogenomics reveals the evolutionary origins of lichenization in chlorophyte algae.</title>
        <authorList>
            <person name="Puginier C."/>
            <person name="Libourel C."/>
            <person name="Otte J."/>
            <person name="Skaloud P."/>
            <person name="Haon M."/>
            <person name="Grisel S."/>
            <person name="Petersen M."/>
            <person name="Berrin J.G."/>
            <person name="Delaux P.M."/>
            <person name="Dal Grande F."/>
            <person name="Keller J."/>
        </authorList>
    </citation>
    <scope>NUCLEOTIDE SEQUENCE [LARGE SCALE GENOMIC DNA]</scope>
    <source>
        <strain evidence="2 3">SAG 245.80</strain>
    </source>
</reference>
<feature type="domain" description="Glutamine amidotransferase type-2" evidence="1">
    <location>
        <begin position="1"/>
        <end position="223"/>
    </location>
</feature>
<dbReference type="InterPro" id="IPR044828">
    <property type="entry name" value="TSJT1-like"/>
</dbReference>